<evidence type="ECO:0000313" key="2">
    <source>
        <dbReference type="EMBL" id="MDC8831364.1"/>
    </source>
</evidence>
<dbReference type="Proteomes" id="UP001218788">
    <property type="component" value="Unassembled WGS sequence"/>
</dbReference>
<sequence>MEFNATLIGQIIAFLVFSVLAIIVARVSYYLGKRKTETPKLVAAIGFFSVMIPPLALIYLMVLVFKKDINQID</sequence>
<reference evidence="2 3" key="1">
    <citation type="submission" date="2022-10" db="EMBL/GenBank/DDBJ databases">
        <title>Alteromonas sp. chi3 Genome sequencing.</title>
        <authorList>
            <person name="Park S."/>
        </authorList>
    </citation>
    <scope>NUCLEOTIDE SEQUENCE [LARGE SCALE GENOMIC DNA]</scope>
    <source>
        <strain evidence="3">chi3</strain>
    </source>
</reference>
<keyword evidence="1" id="KW-1133">Transmembrane helix</keyword>
<keyword evidence="1" id="KW-0812">Transmembrane</keyword>
<organism evidence="2 3">
    <name type="scientific">Alteromonas gilva</name>
    <dbReference type="NCBI Taxonomy" id="2987522"/>
    <lineage>
        <taxon>Bacteria</taxon>
        <taxon>Pseudomonadati</taxon>
        <taxon>Pseudomonadota</taxon>
        <taxon>Gammaproteobacteria</taxon>
        <taxon>Alteromonadales</taxon>
        <taxon>Alteromonadaceae</taxon>
        <taxon>Alteromonas/Salinimonas group</taxon>
        <taxon>Alteromonas</taxon>
    </lineage>
</organism>
<name>A0ABT5L2T2_9ALTE</name>
<keyword evidence="3" id="KW-1185">Reference proteome</keyword>
<protein>
    <submittedName>
        <fullName evidence="2">Uncharacterized protein</fullName>
    </submittedName>
</protein>
<keyword evidence="1" id="KW-0472">Membrane</keyword>
<gene>
    <name evidence="2" type="ORF">OIK42_11390</name>
</gene>
<proteinExistence type="predicted"/>
<accession>A0ABT5L2T2</accession>
<evidence type="ECO:0000256" key="1">
    <source>
        <dbReference type="SAM" id="Phobius"/>
    </source>
</evidence>
<dbReference type="RefSeq" id="WP_273640617.1">
    <property type="nucleotide sequence ID" value="NZ_JAQQXP010000001.1"/>
</dbReference>
<feature type="transmembrane region" description="Helical" evidence="1">
    <location>
        <begin position="41"/>
        <end position="65"/>
    </location>
</feature>
<evidence type="ECO:0000313" key="3">
    <source>
        <dbReference type="Proteomes" id="UP001218788"/>
    </source>
</evidence>
<feature type="transmembrane region" description="Helical" evidence="1">
    <location>
        <begin position="6"/>
        <end position="29"/>
    </location>
</feature>
<dbReference type="EMBL" id="JAQQXP010000001">
    <property type="protein sequence ID" value="MDC8831364.1"/>
    <property type="molecule type" value="Genomic_DNA"/>
</dbReference>
<comment type="caution">
    <text evidence="2">The sequence shown here is derived from an EMBL/GenBank/DDBJ whole genome shotgun (WGS) entry which is preliminary data.</text>
</comment>